<dbReference type="AlphaFoldDB" id="A0A8I3A5Q7"/>
<name>A0A8I3A5Q7_9AGAM</name>
<feature type="compositionally biased region" description="Pro residues" evidence="1">
    <location>
        <begin position="160"/>
        <end position="175"/>
    </location>
</feature>
<accession>A0A8I3A5Q7</accession>
<feature type="region of interest" description="Disordered" evidence="1">
    <location>
        <begin position="369"/>
        <end position="414"/>
    </location>
</feature>
<dbReference type="EMBL" id="JAGFBS010000029">
    <property type="protein sequence ID" value="KAG6372166.1"/>
    <property type="molecule type" value="Genomic_DNA"/>
</dbReference>
<dbReference type="Proteomes" id="UP000683000">
    <property type="component" value="Unassembled WGS sequence"/>
</dbReference>
<protein>
    <submittedName>
        <fullName evidence="2">Uncharacterized protein</fullName>
    </submittedName>
</protein>
<keyword evidence="3" id="KW-1185">Reference proteome</keyword>
<feature type="compositionally biased region" description="Low complexity" evidence="1">
    <location>
        <begin position="176"/>
        <end position="202"/>
    </location>
</feature>
<feature type="compositionally biased region" description="Acidic residues" evidence="1">
    <location>
        <begin position="37"/>
        <end position="47"/>
    </location>
</feature>
<sequence>MAAAAVSLACPLRRSTRLAHAHHPSRKYNQLRHPQDQDDSSSSDPENELTPRALRALKRQRLTLDLDGLPFSSRPRSKRRRKENTIPTQRLSPLPLTPKPTQSTDGQGLALSAYLSVDSCHSPHSTATPTHAASPTSVPGPISDSAIENRPPSPSCLDPRLPPQPELSIPLPPISPDSSSDSDPLTPLTPLTPSPESSPSLPGHDRQPLPPLPVSLDPLHMPEPTPTQQQSSSDSFTPPPLDPAFNTLIPFDGLHPQFDPELSVQIPPPPTPPQLQALELQGQFHSFPQHQLYVPPNPVFVRDREINIWKLACQERVDCLLRRYGTDYIKALVESQAQSVFSETQPSPSSPPPSQTKFRLYTPASYTYSLSSWGSTSGTRKPSPIDDQADDADPGWPMDDPDWVDADVDMEDED</sequence>
<reference evidence="2" key="1">
    <citation type="submission" date="2021-03" db="EMBL/GenBank/DDBJ databases">
        <title>Evolutionary innovations through gain and loss of genes in the ectomycorrhizal Boletales.</title>
        <authorList>
            <person name="Wu G."/>
            <person name="Miyauchi S."/>
            <person name="Morin E."/>
            <person name="Yang Z.-L."/>
            <person name="Xu J."/>
            <person name="Martin F.M."/>
        </authorList>
    </citation>
    <scope>NUCLEOTIDE SEQUENCE</scope>
    <source>
        <strain evidence="2">BR01</strain>
    </source>
</reference>
<feature type="compositionally biased region" description="Polar residues" evidence="1">
    <location>
        <begin position="369"/>
        <end position="380"/>
    </location>
</feature>
<feature type="compositionally biased region" description="Low complexity" evidence="1">
    <location>
        <begin position="122"/>
        <end position="137"/>
    </location>
</feature>
<evidence type="ECO:0000256" key="1">
    <source>
        <dbReference type="SAM" id="MobiDB-lite"/>
    </source>
</evidence>
<comment type="caution">
    <text evidence="2">The sequence shown here is derived from an EMBL/GenBank/DDBJ whole genome shotgun (WGS) entry which is preliminary data.</text>
</comment>
<feature type="region of interest" description="Disordered" evidence="1">
    <location>
        <begin position="65"/>
        <end position="106"/>
    </location>
</feature>
<feature type="compositionally biased region" description="Acidic residues" evidence="1">
    <location>
        <begin position="387"/>
        <end position="414"/>
    </location>
</feature>
<feature type="compositionally biased region" description="Low complexity" evidence="1">
    <location>
        <begin position="226"/>
        <end position="236"/>
    </location>
</feature>
<feature type="region of interest" description="Disordered" evidence="1">
    <location>
        <begin position="17"/>
        <end position="50"/>
    </location>
</feature>
<proteinExistence type="predicted"/>
<feature type="region of interest" description="Disordered" evidence="1">
    <location>
        <begin position="120"/>
        <end position="248"/>
    </location>
</feature>
<feature type="compositionally biased region" description="Basic residues" evidence="1">
    <location>
        <begin position="17"/>
        <end position="30"/>
    </location>
</feature>
<gene>
    <name evidence="2" type="ORF">JVT61DRAFT_7956</name>
</gene>
<dbReference type="OrthoDB" id="2804726at2759"/>
<dbReference type="PRINTS" id="PR01217">
    <property type="entry name" value="PRICHEXTENSN"/>
</dbReference>
<organism evidence="2 3">
    <name type="scientific">Boletus reticuloceps</name>
    <dbReference type="NCBI Taxonomy" id="495285"/>
    <lineage>
        <taxon>Eukaryota</taxon>
        <taxon>Fungi</taxon>
        <taxon>Dikarya</taxon>
        <taxon>Basidiomycota</taxon>
        <taxon>Agaricomycotina</taxon>
        <taxon>Agaricomycetes</taxon>
        <taxon>Agaricomycetidae</taxon>
        <taxon>Boletales</taxon>
        <taxon>Boletineae</taxon>
        <taxon>Boletaceae</taxon>
        <taxon>Boletoideae</taxon>
        <taxon>Boletus</taxon>
    </lineage>
</organism>
<evidence type="ECO:0000313" key="2">
    <source>
        <dbReference type="EMBL" id="KAG6372166.1"/>
    </source>
</evidence>
<evidence type="ECO:0000313" key="3">
    <source>
        <dbReference type="Proteomes" id="UP000683000"/>
    </source>
</evidence>